<sequence length="487" mass="53861">MDALQSSKLSDGIDAPLWMFWKRRRYVLVMMTFLGCTVMYTMRVAMSIAIVAMTENRTISLENGTVGYEQAFDWSSSIRGHVLSSFFYGYMITQVPAGILANRFGATNLVGIGLGVTAVLTLLTPLCACAGFGWLIVNRVLQGMAQGVCIPSIHTAWSKWAPPSERSRMVLFTFAGVFVGTIISMLLTGVVSNLWGWQSAFYIFGSIGCLWFVAWFLTVRPTPEKDPFITIKEKDFILQSLGITEGESDKYNHPWKGILTSKAVYAIIVAGFCQNWGFYNMMTQLPTFLKEALHFEVQATGSISALPYLAMGITLSIAGYLADLFQIKGIMTTTQVRRNFNCLSFLTQAIFMTVGAFILKPIPTIACITLAVSMGAFAWSGYAVNHLDLSPKSAGVMMGITNTVSTLAGIIAPVVTGSLTMHNRHDEWRQVFYITAVVNVIGLVVYWCWASGELQPWSLEVQERDRVCESGGMKEKKGYENRLSIVD</sequence>
<dbReference type="PANTHER" id="PTHR11662:SF455">
    <property type="entry name" value="GH23975P"/>
    <property type="match status" value="1"/>
</dbReference>
<accession>A0ABD1DAX8</accession>
<evidence type="ECO:0000256" key="23">
    <source>
        <dbReference type="ARBA" id="ARBA00080244"/>
    </source>
</evidence>
<dbReference type="Pfam" id="PF07690">
    <property type="entry name" value="MFS_1"/>
    <property type="match status" value="1"/>
</dbReference>
<feature type="transmembrane region" description="Helical" evidence="26">
    <location>
        <begin position="302"/>
        <end position="322"/>
    </location>
</feature>
<reference evidence="28 29" key="1">
    <citation type="submission" date="2024-05" db="EMBL/GenBank/DDBJ databases">
        <title>Culex pipiens pipiens assembly and annotation.</title>
        <authorList>
            <person name="Alout H."/>
            <person name="Durand T."/>
        </authorList>
    </citation>
    <scope>NUCLEOTIDE SEQUENCE [LARGE SCALE GENOMIC DNA]</scope>
    <source>
        <strain evidence="28">HA-2024</strain>
        <tissue evidence="28">Whole body</tissue>
    </source>
</reference>
<evidence type="ECO:0000256" key="17">
    <source>
        <dbReference type="ARBA" id="ARBA00050625"/>
    </source>
</evidence>
<evidence type="ECO:0000256" key="2">
    <source>
        <dbReference type="ARBA" id="ARBA00004554"/>
    </source>
</evidence>
<comment type="catalytic activity">
    <reaction evidence="20">
        <text>D-glucuronate(out) + H(+)(out) = D-glucuronate(in) + H(+)(in)</text>
        <dbReference type="Rhea" id="RHEA:72591"/>
        <dbReference type="ChEBI" id="CHEBI:15378"/>
        <dbReference type="ChEBI" id="CHEBI:58720"/>
    </reaction>
    <physiologicalReaction direction="left-to-right" evidence="20">
        <dbReference type="Rhea" id="RHEA:72592"/>
    </physiologicalReaction>
</comment>
<keyword evidence="10" id="KW-0770">Synapse</keyword>
<feature type="transmembrane region" description="Helical" evidence="26">
    <location>
        <begin position="396"/>
        <end position="419"/>
    </location>
</feature>
<evidence type="ECO:0000256" key="10">
    <source>
        <dbReference type="ARBA" id="ARBA00023018"/>
    </source>
</evidence>
<evidence type="ECO:0000256" key="15">
    <source>
        <dbReference type="ARBA" id="ARBA00050101"/>
    </source>
</evidence>
<evidence type="ECO:0000256" key="24">
    <source>
        <dbReference type="ARBA" id="ARBA00081195"/>
    </source>
</evidence>
<keyword evidence="13" id="KW-0458">Lysosome</keyword>
<dbReference type="PROSITE" id="PS50850">
    <property type="entry name" value="MFS"/>
    <property type="match status" value="1"/>
</dbReference>
<dbReference type="GO" id="GO:0016323">
    <property type="term" value="C:basolateral plasma membrane"/>
    <property type="evidence" value="ECO:0007669"/>
    <property type="project" value="UniProtKB-SubCell"/>
</dbReference>
<keyword evidence="14" id="KW-0968">Cytoplasmic vesicle</keyword>
<keyword evidence="7 26" id="KW-0812">Transmembrane</keyword>
<dbReference type="InterPro" id="IPR020846">
    <property type="entry name" value="MFS_dom"/>
</dbReference>
<dbReference type="Proteomes" id="UP001562425">
    <property type="component" value="Unassembled WGS sequence"/>
</dbReference>
<feature type="transmembrane region" description="Helical" evidence="26">
    <location>
        <begin position="342"/>
        <end position="359"/>
    </location>
</feature>
<dbReference type="EMBL" id="JBEHCU010007053">
    <property type="protein sequence ID" value="KAL1395654.1"/>
    <property type="molecule type" value="Genomic_DNA"/>
</dbReference>
<comment type="catalytic activity">
    <reaction evidence="16">
        <text>L-aspartate(out) = L-aspartate(in)</text>
        <dbReference type="Rhea" id="RHEA:66332"/>
        <dbReference type="ChEBI" id="CHEBI:29991"/>
    </reaction>
    <physiologicalReaction direction="left-to-right" evidence="16">
        <dbReference type="Rhea" id="RHEA:66333"/>
    </physiologicalReaction>
</comment>
<evidence type="ECO:0000256" key="4">
    <source>
        <dbReference type="ARBA" id="ARBA00004656"/>
    </source>
</evidence>
<evidence type="ECO:0000256" key="20">
    <source>
        <dbReference type="ARBA" id="ARBA00051612"/>
    </source>
</evidence>
<keyword evidence="9 26" id="KW-1133">Transmembrane helix</keyword>
<keyword evidence="12" id="KW-0325">Glycoprotein</keyword>
<evidence type="ECO:0000256" key="1">
    <source>
        <dbReference type="ARBA" id="ARBA00004432"/>
    </source>
</evidence>
<dbReference type="Gene3D" id="1.20.1250.20">
    <property type="entry name" value="MFS general substrate transporter like domains"/>
    <property type="match status" value="2"/>
</dbReference>
<evidence type="ECO:0000313" key="29">
    <source>
        <dbReference type="Proteomes" id="UP001562425"/>
    </source>
</evidence>
<dbReference type="AlphaFoldDB" id="A0ABD1DAX8"/>
<evidence type="ECO:0000256" key="26">
    <source>
        <dbReference type="SAM" id="Phobius"/>
    </source>
</evidence>
<dbReference type="InterPro" id="IPR036259">
    <property type="entry name" value="MFS_trans_sf"/>
</dbReference>
<feature type="transmembrane region" description="Helical" evidence="26">
    <location>
        <begin position="112"/>
        <end position="137"/>
    </location>
</feature>
<dbReference type="InterPro" id="IPR011701">
    <property type="entry name" value="MFS"/>
</dbReference>
<feature type="transmembrane region" description="Helical" evidence="26">
    <location>
        <begin position="201"/>
        <end position="219"/>
    </location>
</feature>
<dbReference type="PANTHER" id="PTHR11662">
    <property type="entry name" value="SOLUTE CARRIER FAMILY 17"/>
    <property type="match status" value="1"/>
</dbReference>
<evidence type="ECO:0000256" key="8">
    <source>
        <dbReference type="ARBA" id="ARBA00022847"/>
    </source>
</evidence>
<evidence type="ECO:0000256" key="22">
    <source>
        <dbReference type="ARBA" id="ARBA00069713"/>
    </source>
</evidence>
<evidence type="ECO:0000256" key="16">
    <source>
        <dbReference type="ARBA" id="ARBA00050554"/>
    </source>
</evidence>
<feature type="transmembrane region" description="Helical" evidence="26">
    <location>
        <begin position="169"/>
        <end position="195"/>
    </location>
</feature>
<evidence type="ECO:0000256" key="19">
    <source>
        <dbReference type="ARBA" id="ARBA00051447"/>
    </source>
</evidence>
<evidence type="ECO:0000256" key="11">
    <source>
        <dbReference type="ARBA" id="ARBA00023136"/>
    </source>
</evidence>
<evidence type="ECO:0000256" key="21">
    <source>
        <dbReference type="ARBA" id="ARBA00056891"/>
    </source>
</evidence>
<evidence type="ECO:0000256" key="6">
    <source>
        <dbReference type="ARBA" id="ARBA00022475"/>
    </source>
</evidence>
<evidence type="ECO:0000256" key="14">
    <source>
        <dbReference type="ARBA" id="ARBA00023329"/>
    </source>
</evidence>
<dbReference type="FunFam" id="1.20.1250.20:FF:000067">
    <property type="entry name" value="sialin isoform X2"/>
    <property type="match status" value="1"/>
</dbReference>
<dbReference type="FunFam" id="1.20.1250.20:FF:000003">
    <property type="entry name" value="Solute carrier family 17 member 3"/>
    <property type="match status" value="1"/>
</dbReference>
<evidence type="ECO:0000256" key="9">
    <source>
        <dbReference type="ARBA" id="ARBA00022989"/>
    </source>
</evidence>
<keyword evidence="6" id="KW-1003">Cell membrane</keyword>
<keyword evidence="11 26" id="KW-0472">Membrane</keyword>
<protein>
    <recommendedName>
        <fullName evidence="22">Sialin</fullName>
    </recommendedName>
    <alternativeName>
        <fullName evidence="25">H(+)/nitrate cotransporter</fullName>
    </alternativeName>
    <alternativeName>
        <fullName evidence="23">H(+)/sialic acid cotransporter</fullName>
    </alternativeName>
    <alternativeName>
        <fullName evidence="24">Vesicular excitatory amino acid transporter</fullName>
    </alternativeName>
</protein>
<dbReference type="GO" id="GO:0046942">
    <property type="term" value="P:carboxylic acid transport"/>
    <property type="evidence" value="ECO:0007669"/>
    <property type="project" value="UniProtKB-ARBA"/>
</dbReference>
<evidence type="ECO:0000256" key="5">
    <source>
        <dbReference type="ARBA" id="ARBA00022448"/>
    </source>
</evidence>
<evidence type="ECO:0000256" key="12">
    <source>
        <dbReference type="ARBA" id="ARBA00023180"/>
    </source>
</evidence>
<dbReference type="GO" id="GO:0015293">
    <property type="term" value="F:symporter activity"/>
    <property type="evidence" value="ECO:0007669"/>
    <property type="project" value="UniProtKB-KW"/>
</dbReference>
<comment type="subcellular location">
    <subcellularLocation>
        <location evidence="2">Basolateral cell membrane</location>
        <topology evidence="2">Multi-pass membrane protein</topology>
    </subcellularLocation>
    <subcellularLocation>
        <location evidence="3">Cytoplasmic vesicle</location>
        <location evidence="3">Secretory vesicle membrane</location>
        <topology evidence="3">Multi-pass membrane protein</topology>
    </subcellularLocation>
    <subcellularLocation>
        <location evidence="1">Cytoplasmic vesicle</location>
        <location evidence="1">Secretory vesicle</location>
        <location evidence="1">Synaptic vesicle membrane</location>
    </subcellularLocation>
    <subcellularLocation>
        <location evidence="4">Lysosome membrane</location>
    </subcellularLocation>
</comment>
<keyword evidence="8" id="KW-0769">Symport</keyword>
<keyword evidence="5" id="KW-0813">Transport</keyword>
<feature type="transmembrane region" description="Helical" evidence="26">
    <location>
        <begin position="263"/>
        <end position="282"/>
    </location>
</feature>
<feature type="domain" description="Major facilitator superfamily (MFS) profile" evidence="27">
    <location>
        <begin position="27"/>
        <end position="454"/>
    </location>
</feature>
<dbReference type="SUPFAM" id="SSF103473">
    <property type="entry name" value="MFS general substrate transporter"/>
    <property type="match status" value="1"/>
</dbReference>
<evidence type="ECO:0000256" key="13">
    <source>
        <dbReference type="ARBA" id="ARBA00023228"/>
    </source>
</evidence>
<dbReference type="CDD" id="cd17318">
    <property type="entry name" value="MFS_SLC17"/>
    <property type="match status" value="1"/>
</dbReference>
<organism evidence="28 29">
    <name type="scientific">Culex pipiens pipiens</name>
    <name type="common">Northern house mosquito</name>
    <dbReference type="NCBI Taxonomy" id="38569"/>
    <lineage>
        <taxon>Eukaryota</taxon>
        <taxon>Metazoa</taxon>
        <taxon>Ecdysozoa</taxon>
        <taxon>Arthropoda</taxon>
        <taxon>Hexapoda</taxon>
        <taxon>Insecta</taxon>
        <taxon>Pterygota</taxon>
        <taxon>Neoptera</taxon>
        <taxon>Endopterygota</taxon>
        <taxon>Diptera</taxon>
        <taxon>Nematocera</taxon>
        <taxon>Culicoidea</taxon>
        <taxon>Culicidae</taxon>
        <taxon>Culicinae</taxon>
        <taxon>Culicini</taxon>
        <taxon>Culex</taxon>
        <taxon>Culex</taxon>
    </lineage>
</organism>
<evidence type="ECO:0000313" key="28">
    <source>
        <dbReference type="EMBL" id="KAL1395654.1"/>
    </source>
</evidence>
<evidence type="ECO:0000259" key="27">
    <source>
        <dbReference type="PROSITE" id="PS50850"/>
    </source>
</evidence>
<comment type="catalytic activity">
    <reaction evidence="17">
        <text>N-acetylneuraminate(in) + H(+)(in) = N-acetylneuraminate(out) + H(+)(out)</text>
        <dbReference type="Rhea" id="RHEA:28987"/>
        <dbReference type="ChEBI" id="CHEBI:15378"/>
        <dbReference type="ChEBI" id="CHEBI:35418"/>
    </reaction>
    <physiologicalReaction direction="right-to-left" evidence="17">
        <dbReference type="Rhea" id="RHEA:28989"/>
    </physiologicalReaction>
</comment>
<comment type="function">
    <text evidence="21">Receptor for CM101, a polysaccharide produced by group B Streptococcus with antipathoangiogenic properties.</text>
</comment>
<feature type="transmembrane region" description="Helical" evidence="26">
    <location>
        <begin position="26"/>
        <end position="53"/>
    </location>
</feature>
<keyword evidence="29" id="KW-1185">Reference proteome</keyword>
<evidence type="ECO:0000256" key="3">
    <source>
        <dbReference type="ARBA" id="ARBA00004638"/>
    </source>
</evidence>
<comment type="caution">
    <text evidence="28">The sequence shown here is derived from an EMBL/GenBank/DDBJ whole genome shotgun (WGS) entry which is preliminary data.</text>
</comment>
<evidence type="ECO:0000256" key="18">
    <source>
        <dbReference type="ARBA" id="ARBA00051403"/>
    </source>
</evidence>
<dbReference type="GO" id="GO:0030672">
    <property type="term" value="C:synaptic vesicle membrane"/>
    <property type="evidence" value="ECO:0007669"/>
    <property type="project" value="UniProtKB-SubCell"/>
</dbReference>
<gene>
    <name evidence="28" type="ORF">pipiens_011090</name>
</gene>
<evidence type="ECO:0000256" key="7">
    <source>
        <dbReference type="ARBA" id="ARBA00022692"/>
    </source>
</evidence>
<dbReference type="InterPro" id="IPR050382">
    <property type="entry name" value="MFS_Na/Anion_cotransporter"/>
</dbReference>
<comment type="catalytic activity">
    <reaction evidence="19">
        <text>L-glutamate(out) = L-glutamate(in)</text>
        <dbReference type="Rhea" id="RHEA:66336"/>
        <dbReference type="ChEBI" id="CHEBI:29985"/>
    </reaction>
    <physiologicalReaction direction="left-to-right" evidence="19">
        <dbReference type="Rhea" id="RHEA:66337"/>
    </physiologicalReaction>
</comment>
<name>A0ABD1DAX8_CULPP</name>
<dbReference type="GO" id="GO:0005765">
    <property type="term" value="C:lysosomal membrane"/>
    <property type="evidence" value="ECO:0007669"/>
    <property type="project" value="UniProtKB-SubCell"/>
</dbReference>
<comment type="catalytic activity">
    <reaction evidence="18">
        <text>N-acetyl-L-aspartyl-L-glutamate(out) = N-acetyl-L-aspartyl-L-glutamate(in)</text>
        <dbReference type="Rhea" id="RHEA:72599"/>
        <dbReference type="ChEBI" id="CHEBI:76931"/>
    </reaction>
    <physiologicalReaction direction="left-to-right" evidence="18">
        <dbReference type="Rhea" id="RHEA:72600"/>
    </physiologicalReaction>
</comment>
<proteinExistence type="predicted"/>
<comment type="catalytic activity">
    <reaction evidence="15">
        <text>2 nitrate(out) + H(+)(out) = 2 nitrate(in) + H(+)(in)</text>
        <dbReference type="Rhea" id="RHEA:71539"/>
        <dbReference type="ChEBI" id="CHEBI:15378"/>
        <dbReference type="ChEBI" id="CHEBI:17632"/>
    </reaction>
    <physiologicalReaction direction="left-to-right" evidence="15">
        <dbReference type="Rhea" id="RHEA:71540"/>
    </physiologicalReaction>
</comment>
<evidence type="ECO:0000256" key="25">
    <source>
        <dbReference type="ARBA" id="ARBA00081925"/>
    </source>
</evidence>
<feature type="transmembrane region" description="Helical" evidence="26">
    <location>
        <begin position="431"/>
        <end position="449"/>
    </location>
</feature>